<evidence type="ECO:0000256" key="1">
    <source>
        <dbReference type="ARBA" id="ARBA00004167"/>
    </source>
</evidence>
<keyword evidence="8" id="KW-1185">Reference proteome</keyword>
<dbReference type="AlphaFoldDB" id="A0A4U9R621"/>
<dbReference type="PRINTS" id="PR00813">
    <property type="entry name" value="BCTERIALGSPG"/>
</dbReference>
<dbReference type="OrthoDB" id="1799013at2"/>
<dbReference type="GO" id="GO:0016020">
    <property type="term" value="C:membrane"/>
    <property type="evidence" value="ECO:0007669"/>
    <property type="project" value="UniProtKB-SubCell"/>
</dbReference>
<proteinExistence type="predicted"/>
<dbReference type="PANTHER" id="PTHR30093:SF44">
    <property type="entry name" value="TYPE II SECRETION SYSTEM CORE PROTEIN G"/>
    <property type="match status" value="1"/>
</dbReference>
<dbReference type="GO" id="GO:0015627">
    <property type="term" value="C:type II protein secretion system complex"/>
    <property type="evidence" value="ECO:0007669"/>
    <property type="project" value="InterPro"/>
</dbReference>
<reference evidence="7 8" key="1">
    <citation type="submission" date="2019-05" db="EMBL/GenBank/DDBJ databases">
        <authorList>
            <consortium name="Pathogen Informatics"/>
        </authorList>
    </citation>
    <scope>NUCLEOTIDE SEQUENCE [LARGE SCALE GENOMIC DNA]</scope>
    <source>
        <strain evidence="7 8">NCTC503</strain>
    </source>
</reference>
<evidence type="ECO:0000313" key="7">
    <source>
        <dbReference type="EMBL" id="VTQ86629.1"/>
    </source>
</evidence>
<dbReference type="KEGG" id="hhw:NCTC503_00959"/>
<keyword evidence="5 6" id="KW-0472">Membrane</keyword>
<gene>
    <name evidence="7" type="primary">pilE</name>
    <name evidence="7" type="ORF">NCTC503_00959</name>
</gene>
<keyword evidence="4 6" id="KW-1133">Transmembrane helix</keyword>
<dbReference type="NCBIfam" id="TIGR02532">
    <property type="entry name" value="IV_pilin_GFxxxE"/>
    <property type="match status" value="1"/>
</dbReference>
<dbReference type="Gene3D" id="3.30.700.10">
    <property type="entry name" value="Glycoprotein, Type 4 Pilin"/>
    <property type="match status" value="1"/>
</dbReference>
<dbReference type="InterPro" id="IPR012902">
    <property type="entry name" value="N_methyl_site"/>
</dbReference>
<evidence type="ECO:0000256" key="6">
    <source>
        <dbReference type="SAM" id="Phobius"/>
    </source>
</evidence>
<organism evidence="7 8">
    <name type="scientific">Hathewaya histolytica</name>
    <name type="common">Clostridium histolyticum</name>
    <dbReference type="NCBI Taxonomy" id="1498"/>
    <lineage>
        <taxon>Bacteria</taxon>
        <taxon>Bacillati</taxon>
        <taxon>Bacillota</taxon>
        <taxon>Clostridia</taxon>
        <taxon>Eubacteriales</taxon>
        <taxon>Clostridiaceae</taxon>
        <taxon>Hathewaya</taxon>
    </lineage>
</organism>
<evidence type="ECO:0000256" key="3">
    <source>
        <dbReference type="ARBA" id="ARBA00022692"/>
    </source>
</evidence>
<dbReference type="GO" id="GO:0015628">
    <property type="term" value="P:protein secretion by the type II secretion system"/>
    <property type="evidence" value="ECO:0007669"/>
    <property type="project" value="InterPro"/>
</dbReference>
<evidence type="ECO:0000256" key="5">
    <source>
        <dbReference type="ARBA" id="ARBA00023136"/>
    </source>
</evidence>
<evidence type="ECO:0000256" key="2">
    <source>
        <dbReference type="ARBA" id="ARBA00022481"/>
    </source>
</evidence>
<dbReference type="RefSeq" id="WP_138209665.1">
    <property type="nucleotide sequence ID" value="NZ_CBCRUQ010000004.1"/>
</dbReference>
<keyword evidence="3 6" id="KW-0812">Transmembrane</keyword>
<accession>A0A4U9R621</accession>
<keyword evidence="2" id="KW-0488">Methylation</keyword>
<dbReference type="InterPro" id="IPR000983">
    <property type="entry name" value="Bac_GSPG_pilin"/>
</dbReference>
<name>A0A4U9R621_HATHI</name>
<dbReference type="PROSITE" id="PS00409">
    <property type="entry name" value="PROKAR_NTER_METHYL"/>
    <property type="match status" value="1"/>
</dbReference>
<sequence length="125" mass="13445">MSFLKKLKSKKKGFTLIELIVVIAILGILAAILLPRFSGFTDSAREKAAKSEAKAVYTALETYYAEKGSYPATINAEGMKVATKIEGSEITYTKDKAPAFTITKGEITAECNAEGTITTKKAEGK</sequence>
<evidence type="ECO:0000256" key="4">
    <source>
        <dbReference type="ARBA" id="ARBA00022989"/>
    </source>
</evidence>
<comment type="subcellular location">
    <subcellularLocation>
        <location evidence="1">Membrane</location>
        <topology evidence="1">Single-pass membrane protein</topology>
    </subcellularLocation>
</comment>
<dbReference type="SUPFAM" id="SSF54523">
    <property type="entry name" value="Pili subunits"/>
    <property type="match status" value="1"/>
</dbReference>
<evidence type="ECO:0000313" key="8">
    <source>
        <dbReference type="Proteomes" id="UP000308489"/>
    </source>
</evidence>
<dbReference type="Pfam" id="PF07963">
    <property type="entry name" value="N_methyl"/>
    <property type="match status" value="1"/>
</dbReference>
<dbReference type="PANTHER" id="PTHR30093">
    <property type="entry name" value="GENERAL SECRETION PATHWAY PROTEIN G"/>
    <property type="match status" value="1"/>
</dbReference>
<feature type="transmembrane region" description="Helical" evidence="6">
    <location>
        <begin position="12"/>
        <end position="34"/>
    </location>
</feature>
<protein>
    <submittedName>
        <fullName evidence="7">Type IV pilin</fullName>
    </submittedName>
</protein>
<dbReference type="EMBL" id="LR590481">
    <property type="protein sequence ID" value="VTQ86629.1"/>
    <property type="molecule type" value="Genomic_DNA"/>
</dbReference>
<dbReference type="InterPro" id="IPR045584">
    <property type="entry name" value="Pilin-like"/>
</dbReference>
<dbReference type="Proteomes" id="UP000308489">
    <property type="component" value="Chromosome 1"/>
</dbReference>